<dbReference type="EMBL" id="JAYKXP010000037">
    <property type="protein sequence ID" value="KAK7040270.1"/>
    <property type="molecule type" value="Genomic_DNA"/>
</dbReference>
<evidence type="ECO:0000313" key="3">
    <source>
        <dbReference type="EMBL" id="KAK7040270.1"/>
    </source>
</evidence>
<feature type="region of interest" description="Disordered" evidence="1">
    <location>
        <begin position="104"/>
        <end position="126"/>
    </location>
</feature>
<sequence length="423" mass="47132">MSDQLPYDLTTNLYDYDTSKKNLEFGKGNGLIHIVDMSIEIEKERRKAQSAMIARDATVERLVDAYKLLREKTTLLEKLQNQSPQQQVLANKENIFPEVIIEENQQERKARDKENEPVSKDLTERDGLSSRSYLAAPVNPFIYHRTTPPILSRASSEASVTSVSSTSSGKTIFQIDDSDLDFTIVRSSPSGEAEDSIEARHKLLASIPLPEDIPEDALKPFVMPSPYSLPEFLGLLRNSVSDYRTLNELTTSWCPRREEHGYFLTPASSISPLAPATTDTPLQECFYNKNGTWYYAGVYQAFRMDDLTPKEWEALSNETTQALIKDTLAGRKNISPQNVYETAQLYAAGALKVACIGLQCVGFNRMLYHAIQDQVAKLSQRKQGGYSSGSDRHGRTGSDVVDGLAGLLISGRRDEGGVDDTAR</sequence>
<dbReference type="InterPro" id="IPR046520">
    <property type="entry name" value="DUF6697"/>
</dbReference>
<gene>
    <name evidence="3" type="ORF">VNI00_009737</name>
</gene>
<reference evidence="3 4" key="1">
    <citation type="submission" date="2024-01" db="EMBL/GenBank/DDBJ databases">
        <title>A draft genome for a cacao thread blight-causing isolate of Paramarasmius palmivorus.</title>
        <authorList>
            <person name="Baruah I.K."/>
            <person name="Bukari Y."/>
            <person name="Amoako-Attah I."/>
            <person name="Meinhardt L.W."/>
            <person name="Bailey B.A."/>
            <person name="Cohen S.P."/>
        </authorList>
    </citation>
    <scope>NUCLEOTIDE SEQUENCE [LARGE SCALE GENOMIC DNA]</scope>
    <source>
        <strain evidence="3 4">GH-12</strain>
    </source>
</reference>
<comment type="caution">
    <text evidence="3">The sequence shown here is derived from an EMBL/GenBank/DDBJ whole genome shotgun (WGS) entry which is preliminary data.</text>
</comment>
<organism evidence="3 4">
    <name type="scientific">Paramarasmius palmivorus</name>
    <dbReference type="NCBI Taxonomy" id="297713"/>
    <lineage>
        <taxon>Eukaryota</taxon>
        <taxon>Fungi</taxon>
        <taxon>Dikarya</taxon>
        <taxon>Basidiomycota</taxon>
        <taxon>Agaricomycotina</taxon>
        <taxon>Agaricomycetes</taxon>
        <taxon>Agaricomycetidae</taxon>
        <taxon>Agaricales</taxon>
        <taxon>Marasmiineae</taxon>
        <taxon>Marasmiaceae</taxon>
        <taxon>Paramarasmius</taxon>
    </lineage>
</organism>
<evidence type="ECO:0000256" key="1">
    <source>
        <dbReference type="SAM" id="MobiDB-lite"/>
    </source>
</evidence>
<proteinExistence type="predicted"/>
<keyword evidence="4" id="KW-1185">Reference proteome</keyword>
<evidence type="ECO:0000313" key="4">
    <source>
        <dbReference type="Proteomes" id="UP001383192"/>
    </source>
</evidence>
<accession>A0AAW0CN80</accession>
<dbReference type="AlphaFoldDB" id="A0AAW0CN80"/>
<dbReference type="Proteomes" id="UP001383192">
    <property type="component" value="Unassembled WGS sequence"/>
</dbReference>
<protein>
    <recommendedName>
        <fullName evidence="2">DUF6697 domain-containing protein</fullName>
    </recommendedName>
</protein>
<dbReference type="Pfam" id="PF20411">
    <property type="entry name" value="DUF6697"/>
    <property type="match status" value="1"/>
</dbReference>
<feature type="compositionally biased region" description="Basic and acidic residues" evidence="1">
    <location>
        <begin position="105"/>
        <end position="126"/>
    </location>
</feature>
<name>A0AAW0CN80_9AGAR</name>
<feature type="domain" description="DUF6697" evidence="2">
    <location>
        <begin position="238"/>
        <end position="373"/>
    </location>
</feature>
<evidence type="ECO:0000259" key="2">
    <source>
        <dbReference type="Pfam" id="PF20411"/>
    </source>
</evidence>